<keyword evidence="2" id="KW-1185">Reference proteome</keyword>
<dbReference type="RefSeq" id="WP_213671987.1">
    <property type="nucleotide sequence ID" value="NZ_JAHCDA010000004.1"/>
</dbReference>
<reference evidence="1 2" key="1">
    <citation type="submission" date="2021-05" db="EMBL/GenBank/DDBJ databases">
        <title>Roseococcus sp. XZZS9, whole genome shotgun sequencing project.</title>
        <authorList>
            <person name="Zhao G."/>
            <person name="Shen L."/>
        </authorList>
    </citation>
    <scope>NUCLEOTIDE SEQUENCE [LARGE SCALE GENOMIC DNA]</scope>
    <source>
        <strain evidence="1 2">XZZS9</strain>
    </source>
</reference>
<protein>
    <submittedName>
        <fullName evidence="1">Uncharacterized protein</fullName>
    </submittedName>
</protein>
<dbReference type="EMBL" id="JAHCDA010000004">
    <property type="protein sequence ID" value="MBS7813298.1"/>
    <property type="molecule type" value="Genomic_DNA"/>
</dbReference>
<sequence length="224" mass="25257">MNTEANSGPFDDVGEIEALIQAEGRRLLALAAVAGWITDRRILLGLLRRPGVRRVALLQQQAITEGGGDNLIPEEFGHWLCRRRTLLGLLRRSPATGRRIILGHLPHLDLPRRTVARPELAARLRRQSTEVTQHPAEATERNRLLEEDIQRLSVSLEDLRLRFDTLALAKIADEEEIQQLSASLEGLRFRFDALELAKIADEAELLEFRIRFAAARKAEDRADG</sequence>
<dbReference type="Proteomes" id="UP000766336">
    <property type="component" value="Unassembled WGS sequence"/>
</dbReference>
<gene>
    <name evidence="1" type="ORF">KHU32_20315</name>
</gene>
<proteinExistence type="predicted"/>
<organism evidence="1 2">
    <name type="scientific">Roseococcus pinisoli</name>
    <dbReference type="NCBI Taxonomy" id="2835040"/>
    <lineage>
        <taxon>Bacteria</taxon>
        <taxon>Pseudomonadati</taxon>
        <taxon>Pseudomonadota</taxon>
        <taxon>Alphaproteobacteria</taxon>
        <taxon>Acetobacterales</taxon>
        <taxon>Roseomonadaceae</taxon>
        <taxon>Roseococcus</taxon>
    </lineage>
</organism>
<accession>A0ABS5QIH4</accession>
<evidence type="ECO:0000313" key="2">
    <source>
        <dbReference type="Proteomes" id="UP000766336"/>
    </source>
</evidence>
<evidence type="ECO:0000313" key="1">
    <source>
        <dbReference type="EMBL" id="MBS7813298.1"/>
    </source>
</evidence>
<name>A0ABS5QIH4_9PROT</name>
<comment type="caution">
    <text evidence="1">The sequence shown here is derived from an EMBL/GenBank/DDBJ whole genome shotgun (WGS) entry which is preliminary data.</text>
</comment>